<dbReference type="PROSITE" id="PS51375">
    <property type="entry name" value="PPR"/>
    <property type="match status" value="1"/>
</dbReference>
<evidence type="ECO:0000256" key="2">
    <source>
        <dbReference type="PROSITE-ProRule" id="PRU00708"/>
    </source>
</evidence>
<dbReference type="PANTHER" id="PTHR47262">
    <property type="entry name" value="OS02G0132600 PROTEIN"/>
    <property type="match status" value="1"/>
</dbReference>
<dbReference type="EMBL" id="JAGGNH010000053">
    <property type="protein sequence ID" value="KAJ0960913.1"/>
    <property type="molecule type" value="Genomic_DNA"/>
</dbReference>
<dbReference type="PANTHER" id="PTHR47262:SF1">
    <property type="entry name" value="OS02G0132600 PROTEIN"/>
    <property type="match status" value="1"/>
</dbReference>
<dbReference type="InterPro" id="IPR011990">
    <property type="entry name" value="TPR-like_helical_dom_sf"/>
</dbReference>
<reference evidence="4 5" key="1">
    <citation type="journal article" date="2022" name="Hortic Res">
        <title>The genome of Dioscorea zingiberensis sheds light on the biosynthesis, origin and evolution of the medicinally important diosgenin saponins.</title>
        <authorList>
            <person name="Li Y."/>
            <person name="Tan C."/>
            <person name="Li Z."/>
            <person name="Guo J."/>
            <person name="Li S."/>
            <person name="Chen X."/>
            <person name="Wang C."/>
            <person name="Dai X."/>
            <person name="Yang H."/>
            <person name="Song W."/>
            <person name="Hou L."/>
            <person name="Xu J."/>
            <person name="Tong Z."/>
            <person name="Xu A."/>
            <person name="Yuan X."/>
            <person name="Wang W."/>
            <person name="Yang Q."/>
            <person name="Chen L."/>
            <person name="Sun Z."/>
            <person name="Wang K."/>
            <person name="Pan B."/>
            <person name="Chen J."/>
            <person name="Bao Y."/>
            <person name="Liu F."/>
            <person name="Qi X."/>
            <person name="Gang D.R."/>
            <person name="Wen J."/>
            <person name="Li J."/>
        </authorList>
    </citation>
    <scope>NUCLEOTIDE SEQUENCE [LARGE SCALE GENOMIC DNA]</scope>
    <source>
        <strain evidence="4">Dzin_1.0</strain>
    </source>
</reference>
<feature type="chain" id="PRO_5039512276" description="Pentatricopeptide repeat-containing protein" evidence="3">
    <location>
        <begin position="26"/>
        <end position="848"/>
    </location>
</feature>
<dbReference type="Pfam" id="PF01535">
    <property type="entry name" value="PPR"/>
    <property type="match status" value="2"/>
</dbReference>
<dbReference type="AlphaFoldDB" id="A0A9D5BUE9"/>
<name>A0A9D5BUE9_9LILI</name>
<feature type="signal peptide" evidence="3">
    <location>
        <begin position="1"/>
        <end position="25"/>
    </location>
</feature>
<evidence type="ECO:0000256" key="1">
    <source>
        <dbReference type="ARBA" id="ARBA00022737"/>
    </source>
</evidence>
<evidence type="ECO:0000313" key="5">
    <source>
        <dbReference type="Proteomes" id="UP001085076"/>
    </source>
</evidence>
<gene>
    <name evidence="4" type="ORF">J5N97_001211</name>
</gene>
<dbReference type="Proteomes" id="UP001085076">
    <property type="component" value="Unassembled WGS sequence"/>
</dbReference>
<keyword evidence="5" id="KW-1185">Reference proteome</keyword>
<evidence type="ECO:0008006" key="6">
    <source>
        <dbReference type="Google" id="ProtNLM"/>
    </source>
</evidence>
<organism evidence="4 5">
    <name type="scientific">Dioscorea zingiberensis</name>
    <dbReference type="NCBI Taxonomy" id="325984"/>
    <lineage>
        <taxon>Eukaryota</taxon>
        <taxon>Viridiplantae</taxon>
        <taxon>Streptophyta</taxon>
        <taxon>Embryophyta</taxon>
        <taxon>Tracheophyta</taxon>
        <taxon>Spermatophyta</taxon>
        <taxon>Magnoliopsida</taxon>
        <taxon>Liliopsida</taxon>
        <taxon>Dioscoreales</taxon>
        <taxon>Dioscoreaceae</taxon>
        <taxon>Dioscorea</taxon>
    </lineage>
</organism>
<dbReference type="Pfam" id="PF13041">
    <property type="entry name" value="PPR_2"/>
    <property type="match status" value="1"/>
</dbReference>
<dbReference type="NCBIfam" id="TIGR00756">
    <property type="entry name" value="PPR"/>
    <property type="match status" value="1"/>
</dbReference>
<comment type="caution">
    <text evidence="4">The sequence shown here is derived from an EMBL/GenBank/DDBJ whole genome shotgun (WGS) entry which is preliminary data.</text>
</comment>
<evidence type="ECO:0000256" key="3">
    <source>
        <dbReference type="SAM" id="SignalP"/>
    </source>
</evidence>
<dbReference type="Gene3D" id="1.25.40.10">
    <property type="entry name" value="Tetratricopeptide repeat domain"/>
    <property type="match status" value="3"/>
</dbReference>
<dbReference type="OrthoDB" id="767661at2759"/>
<dbReference type="InterPro" id="IPR002885">
    <property type="entry name" value="PPR_rpt"/>
</dbReference>
<sequence length="848" mass="96162">MRAPASLLLLLLQLCSLFLMPKNLSELFRTSQKAFRTSNAAPPLNLSTPLEPCISSPALEPAKPSFGISSQLLTRLNKTVSRSASTSRSPEHDSAVEISREISSILRGNNDAESQPLQVLSDVLPKNILDIPWFSSTSQSQSSQRRKEVSRERKQRYIFKNTESLPLYKTDENVCNKLGNQTTLEVFGKLGRETGVREYNALIKVCIGNARHSNAEEDSLDHIDKAYQLILSMRERGFQIDEDSYGPILMYMIDMGLTQEFQFFSKLIKDESPGSFCRIGYYEMLLLIRVGYEDKIQELCNHARIAISEGNYKLAESYLLAFGESDWKTEFLQLIKVFDIKKISSFNYIASIFKFLGRWKLDNFLEKFIFALKATEIGDENISSFIYDYVVNIPNLAVEELLPQLDSLHEKLGVIPCIVTYDKLIGLCCELFKVDVALNIVDHMCQSGLNVPIETLHPILHATEQGGELDLVHSIYPVMCCHSLKPKEETLKSMITLYVKIKDFEGAYNLLTNAQEMNQPLTTSMYNAIIAGHFREKNYNGALMVLKQMEEADVKPDSETFSYLISNCKRQEDIVKYQKDLQHSGVLVTKHIYMALINAYANFGKFDMAKKVVLDKDIPVRYVNELKSVLVSALSSNGRILDALDVYDEIKRAGGSLEPKAVISLIEYLQYEGELDRLLQLLEDLNGFIVHNTDINSFLVPISVLCIDLLKLLMEEDESSTYIIIDQIFSQIWETEPTNIGIGLELLHAMKEELHLHPSRTCLDFLLSSCIKAKSPQCAQIVWAEYENAGLPYNILTYLRMYQALLASGEYEAAAKMLKRIPQDDPHVRYVVKSCRTSFSVPLSTFSE</sequence>
<keyword evidence="3" id="KW-0732">Signal</keyword>
<accession>A0A9D5BUE9</accession>
<keyword evidence="1" id="KW-0677">Repeat</keyword>
<evidence type="ECO:0000313" key="4">
    <source>
        <dbReference type="EMBL" id="KAJ0960913.1"/>
    </source>
</evidence>
<feature type="repeat" description="PPR" evidence="2">
    <location>
        <begin position="522"/>
        <end position="556"/>
    </location>
</feature>
<proteinExistence type="predicted"/>
<protein>
    <recommendedName>
        <fullName evidence="6">Pentatricopeptide repeat-containing protein</fullName>
    </recommendedName>
</protein>